<protein>
    <submittedName>
        <fullName evidence="1">Uncharacterized protein</fullName>
    </submittedName>
</protein>
<organism evidence="1">
    <name type="scientific">uncultured Caudovirales phage</name>
    <dbReference type="NCBI Taxonomy" id="2100421"/>
    <lineage>
        <taxon>Viruses</taxon>
        <taxon>Duplodnaviria</taxon>
        <taxon>Heunggongvirae</taxon>
        <taxon>Uroviricota</taxon>
        <taxon>Caudoviricetes</taxon>
        <taxon>Peduoviridae</taxon>
        <taxon>Maltschvirus</taxon>
        <taxon>Maltschvirus maltsch</taxon>
    </lineage>
</organism>
<evidence type="ECO:0000313" key="1">
    <source>
        <dbReference type="EMBL" id="CAB5220310.1"/>
    </source>
</evidence>
<name>A0A6J7WRA5_9CAUD</name>
<dbReference type="EMBL" id="LR798285">
    <property type="protein sequence ID" value="CAB5220310.1"/>
    <property type="molecule type" value="Genomic_DNA"/>
</dbReference>
<sequence>MIVLVRGVTYPSVRACAEALGVTIFAVYSALERGALDTLGLGKTKAQPVEVEGLHFRSLSAASVTLGLNRSYLRFALASGSPVSMDRVRFAAQRYKARLEMDAARAASGKGEAYVA</sequence>
<gene>
    <name evidence="1" type="ORF">UFOVP233_44</name>
</gene>
<proteinExistence type="predicted"/>
<accession>A0A6J7WRA5</accession>
<reference evidence="1" key="1">
    <citation type="submission" date="2020-05" db="EMBL/GenBank/DDBJ databases">
        <authorList>
            <person name="Chiriac C."/>
            <person name="Salcher M."/>
            <person name="Ghai R."/>
            <person name="Kavagutti S V."/>
        </authorList>
    </citation>
    <scope>NUCLEOTIDE SEQUENCE</scope>
</reference>